<name>A0A392TCT8_9FABA</name>
<feature type="non-terminal residue" evidence="1">
    <location>
        <position position="1"/>
    </location>
</feature>
<dbReference type="Proteomes" id="UP000265520">
    <property type="component" value="Unassembled WGS sequence"/>
</dbReference>
<accession>A0A392TCT8</accession>
<keyword evidence="2" id="KW-1185">Reference proteome</keyword>
<evidence type="ECO:0000313" key="2">
    <source>
        <dbReference type="Proteomes" id="UP000265520"/>
    </source>
</evidence>
<organism evidence="1 2">
    <name type="scientific">Trifolium medium</name>
    <dbReference type="NCBI Taxonomy" id="97028"/>
    <lineage>
        <taxon>Eukaryota</taxon>
        <taxon>Viridiplantae</taxon>
        <taxon>Streptophyta</taxon>
        <taxon>Embryophyta</taxon>
        <taxon>Tracheophyta</taxon>
        <taxon>Spermatophyta</taxon>
        <taxon>Magnoliopsida</taxon>
        <taxon>eudicotyledons</taxon>
        <taxon>Gunneridae</taxon>
        <taxon>Pentapetalae</taxon>
        <taxon>rosids</taxon>
        <taxon>fabids</taxon>
        <taxon>Fabales</taxon>
        <taxon>Fabaceae</taxon>
        <taxon>Papilionoideae</taxon>
        <taxon>50 kb inversion clade</taxon>
        <taxon>NPAAA clade</taxon>
        <taxon>Hologalegina</taxon>
        <taxon>IRL clade</taxon>
        <taxon>Trifolieae</taxon>
        <taxon>Trifolium</taxon>
    </lineage>
</organism>
<protein>
    <submittedName>
        <fullName evidence="1">U-box domain-containing protein 45-like</fullName>
    </submittedName>
</protein>
<dbReference type="AlphaFoldDB" id="A0A392TCT8"/>
<dbReference type="EMBL" id="LXQA010545312">
    <property type="protein sequence ID" value="MCI58384.1"/>
    <property type="molecule type" value="Genomic_DNA"/>
</dbReference>
<feature type="non-terminal residue" evidence="1">
    <location>
        <position position="91"/>
    </location>
</feature>
<sequence>NSVSSCKLKGVKVVPLEESCIPENYGESKAESVSAQEEDAEQYLSFLKVLTEGNDWKRKYEVVEQLRLLLRDDEEARILMGANGFVEALVQ</sequence>
<evidence type="ECO:0000313" key="1">
    <source>
        <dbReference type="EMBL" id="MCI58384.1"/>
    </source>
</evidence>
<proteinExistence type="predicted"/>
<reference evidence="1 2" key="1">
    <citation type="journal article" date="2018" name="Front. Plant Sci.">
        <title>Red Clover (Trifolium pratense) and Zigzag Clover (T. medium) - A Picture of Genomic Similarities and Differences.</title>
        <authorList>
            <person name="Dluhosova J."/>
            <person name="Istvanek J."/>
            <person name="Nedelnik J."/>
            <person name="Repkova J."/>
        </authorList>
    </citation>
    <scope>NUCLEOTIDE SEQUENCE [LARGE SCALE GENOMIC DNA]</scope>
    <source>
        <strain evidence="2">cv. 10/8</strain>
        <tissue evidence="1">Leaf</tissue>
    </source>
</reference>
<comment type="caution">
    <text evidence="1">The sequence shown here is derived from an EMBL/GenBank/DDBJ whole genome shotgun (WGS) entry which is preliminary data.</text>
</comment>